<keyword evidence="2" id="KW-0238">DNA-binding</keyword>
<dbReference type="OrthoDB" id="7005926at2"/>
<evidence type="ECO:0000256" key="2">
    <source>
        <dbReference type="ARBA" id="ARBA00023125"/>
    </source>
</evidence>
<dbReference type="HOGENOM" id="CLU_059389_0_0_5"/>
<dbReference type="InterPro" id="IPR036390">
    <property type="entry name" value="WH_DNA-bd_sf"/>
</dbReference>
<dbReference type="InterPro" id="IPR011711">
    <property type="entry name" value="GntR_C"/>
</dbReference>
<dbReference type="InterPro" id="IPR036388">
    <property type="entry name" value="WH-like_DNA-bd_sf"/>
</dbReference>
<reference evidence="5 6" key="1">
    <citation type="journal article" date="2012" name="Stand. Genomic Sci.">
        <title>Complete genome sequence of the facultatively chemolithoautotrophic and methylotrophic alpha Proteobacterium Starkeya novella type strain (ATCC 8093(T)).</title>
        <authorList>
            <person name="Kappler U."/>
            <person name="Davenport K."/>
            <person name="Beatson S."/>
            <person name="Lucas S."/>
            <person name="Lapidus A."/>
            <person name="Copeland A."/>
            <person name="Berry K.W."/>
            <person name="Glavina Del Rio T."/>
            <person name="Hammon N."/>
            <person name="Dalin E."/>
            <person name="Tice H."/>
            <person name="Pitluck S."/>
            <person name="Richardson P."/>
            <person name="Bruce D."/>
            <person name="Goodwin L.A."/>
            <person name="Han C."/>
            <person name="Tapia R."/>
            <person name="Detter J.C."/>
            <person name="Chang Y.J."/>
            <person name="Jeffries C.D."/>
            <person name="Land M."/>
            <person name="Hauser L."/>
            <person name="Kyrpides N.C."/>
            <person name="Goker M."/>
            <person name="Ivanova N."/>
            <person name="Klenk H.P."/>
            <person name="Woyke T."/>
        </authorList>
    </citation>
    <scope>NUCLEOTIDE SEQUENCE [LARGE SCALE GENOMIC DNA]</scope>
    <source>
        <strain evidence="6">ATCC 8093 / DSM 506 / JCM 20403 / CCM 1077 / IAM 12100 / NBRC 12443 / NCIMB 10456</strain>
    </source>
</reference>
<dbReference type="Proteomes" id="UP000006633">
    <property type="component" value="Chromosome"/>
</dbReference>
<gene>
    <name evidence="5" type="ordered locus">Snov_1021</name>
</gene>
<accession>D7A6W7</accession>
<proteinExistence type="predicted"/>
<dbReference type="PANTHER" id="PTHR43537:SF5">
    <property type="entry name" value="UXU OPERON TRANSCRIPTIONAL REGULATOR"/>
    <property type="match status" value="1"/>
</dbReference>
<organism evidence="5 6">
    <name type="scientific">Ancylobacter novellus (strain ATCC 8093 / DSM 506 / JCM 20403 / CCM 1077 / IAM 12100 / NBRC 12443 / NCIMB 10456)</name>
    <name type="common">Starkeya novella</name>
    <dbReference type="NCBI Taxonomy" id="639283"/>
    <lineage>
        <taxon>Bacteria</taxon>
        <taxon>Pseudomonadati</taxon>
        <taxon>Pseudomonadota</taxon>
        <taxon>Alphaproteobacteria</taxon>
        <taxon>Hyphomicrobiales</taxon>
        <taxon>Xanthobacteraceae</taxon>
        <taxon>Ancylobacter</taxon>
    </lineage>
</organism>
<dbReference type="Pfam" id="PF07729">
    <property type="entry name" value="FCD"/>
    <property type="match status" value="1"/>
</dbReference>
<dbReference type="KEGG" id="sno:Snov_1021"/>
<dbReference type="InterPro" id="IPR008920">
    <property type="entry name" value="TF_FadR/GntR_C"/>
</dbReference>
<dbReference type="InterPro" id="IPR000524">
    <property type="entry name" value="Tscrpt_reg_HTH_GntR"/>
</dbReference>
<feature type="domain" description="HTH gntR-type" evidence="4">
    <location>
        <begin position="4"/>
        <end position="71"/>
    </location>
</feature>
<evidence type="ECO:0000313" key="5">
    <source>
        <dbReference type="EMBL" id="ADH88341.1"/>
    </source>
</evidence>
<dbReference type="AlphaFoldDB" id="D7A6W7"/>
<dbReference type="SMART" id="SM00895">
    <property type="entry name" value="FCD"/>
    <property type="match status" value="1"/>
</dbReference>
<evidence type="ECO:0000256" key="3">
    <source>
        <dbReference type="ARBA" id="ARBA00023163"/>
    </source>
</evidence>
<evidence type="ECO:0000256" key="1">
    <source>
        <dbReference type="ARBA" id="ARBA00023015"/>
    </source>
</evidence>
<evidence type="ECO:0000259" key="4">
    <source>
        <dbReference type="PROSITE" id="PS50949"/>
    </source>
</evidence>
<dbReference type="Pfam" id="PF00392">
    <property type="entry name" value="GntR"/>
    <property type="match status" value="1"/>
</dbReference>
<dbReference type="eggNOG" id="COG1802">
    <property type="taxonomic scope" value="Bacteria"/>
</dbReference>
<name>D7A6W7_ANCN5</name>
<dbReference type="STRING" id="639283.Snov_1021"/>
<dbReference type="PANTHER" id="PTHR43537">
    <property type="entry name" value="TRANSCRIPTIONAL REGULATOR, GNTR FAMILY"/>
    <property type="match status" value="1"/>
</dbReference>
<keyword evidence="1" id="KW-0805">Transcription regulation</keyword>
<dbReference type="SUPFAM" id="SSF48008">
    <property type="entry name" value="GntR ligand-binding domain-like"/>
    <property type="match status" value="1"/>
</dbReference>
<dbReference type="SUPFAM" id="SSF46785">
    <property type="entry name" value="Winged helix' DNA-binding domain"/>
    <property type="match status" value="1"/>
</dbReference>
<dbReference type="Gene3D" id="1.10.10.10">
    <property type="entry name" value="Winged helix-like DNA-binding domain superfamily/Winged helix DNA-binding domain"/>
    <property type="match status" value="1"/>
</dbReference>
<dbReference type="PROSITE" id="PS50949">
    <property type="entry name" value="HTH_GNTR"/>
    <property type="match status" value="1"/>
</dbReference>
<dbReference type="GO" id="GO:0003677">
    <property type="term" value="F:DNA binding"/>
    <property type="evidence" value="ECO:0007669"/>
    <property type="project" value="UniProtKB-KW"/>
</dbReference>
<dbReference type="RefSeq" id="WP_013165846.1">
    <property type="nucleotide sequence ID" value="NC_014217.1"/>
</dbReference>
<protein>
    <submittedName>
        <fullName evidence="5">Transcriptional regulator, GntR family</fullName>
    </submittedName>
</protein>
<dbReference type="EMBL" id="CP002026">
    <property type="protein sequence ID" value="ADH88341.1"/>
    <property type="molecule type" value="Genomic_DNA"/>
</dbReference>
<dbReference type="GO" id="GO:0003700">
    <property type="term" value="F:DNA-binding transcription factor activity"/>
    <property type="evidence" value="ECO:0007669"/>
    <property type="project" value="InterPro"/>
</dbReference>
<evidence type="ECO:0000313" key="6">
    <source>
        <dbReference type="Proteomes" id="UP000006633"/>
    </source>
</evidence>
<dbReference type="PRINTS" id="PR00035">
    <property type="entry name" value="HTHGNTR"/>
</dbReference>
<sequence length="308" mass="35138">MPASPLALRIADEIKDLIRAGRPPLGGHLSTQKLADQFGVSRSPVREALQVLAEEGVLEQQTNRGFFVRALPPARARAGDTADDLAEFPDSSDEYRRLADDWLTDQIPAEVTEQFLRDRYRLTKAQLTDILMRAVREGWLERKQGYGWRFLPVAKTPEAFEQIYRFRMLVEPAAMLEPGFRLDRQILAEQRAIQEAMLATDILTQSAERLLHNGSLFHEELIKMSGNVFFHQALVRVNRMRRLLEYRAKLDRERLRVQCTDHLEILTLLEKGEVFEASYLMRRHLGGALARKSPVVLPVAPAKSTAAE</sequence>
<dbReference type="Gene3D" id="1.20.120.530">
    <property type="entry name" value="GntR ligand-binding domain-like"/>
    <property type="match status" value="1"/>
</dbReference>
<keyword evidence="3" id="KW-0804">Transcription</keyword>
<dbReference type="SMART" id="SM00345">
    <property type="entry name" value="HTH_GNTR"/>
    <property type="match status" value="1"/>
</dbReference>
<keyword evidence="6" id="KW-1185">Reference proteome</keyword>
<dbReference type="CDD" id="cd07377">
    <property type="entry name" value="WHTH_GntR"/>
    <property type="match status" value="1"/>
</dbReference>